<dbReference type="InterPro" id="IPR002410">
    <property type="entry name" value="Peptidase_S33"/>
</dbReference>
<reference evidence="3 4" key="1">
    <citation type="submission" date="2018-06" db="EMBL/GenBank/DDBJ databases">
        <title>Spirosoma sp. HMF3257 Genome sequencing and assembly.</title>
        <authorList>
            <person name="Kang H."/>
            <person name="Cha I."/>
            <person name="Kim H."/>
            <person name="Kang J."/>
            <person name="Joh K."/>
        </authorList>
    </citation>
    <scope>NUCLEOTIDE SEQUENCE [LARGE SCALE GENOMIC DNA]</scope>
    <source>
        <strain evidence="3 4">HMF3257</strain>
    </source>
</reference>
<protein>
    <recommendedName>
        <fullName evidence="2">Serine aminopeptidase S33 domain-containing protein</fullName>
    </recommendedName>
</protein>
<evidence type="ECO:0000256" key="1">
    <source>
        <dbReference type="ARBA" id="ARBA00022801"/>
    </source>
</evidence>
<dbReference type="InterPro" id="IPR050266">
    <property type="entry name" value="AB_hydrolase_sf"/>
</dbReference>
<dbReference type="AlphaFoldDB" id="A0A327NI86"/>
<dbReference type="EMBL" id="QLII01000001">
    <property type="protein sequence ID" value="RAI74553.1"/>
    <property type="molecule type" value="Genomic_DNA"/>
</dbReference>
<accession>A0A327NI86</accession>
<proteinExistence type="predicted"/>
<gene>
    <name evidence="3" type="ORF">HMF3257_10240</name>
</gene>
<feature type="domain" description="Serine aminopeptidase S33" evidence="2">
    <location>
        <begin position="14"/>
        <end position="114"/>
    </location>
</feature>
<dbReference type="Pfam" id="PF12146">
    <property type="entry name" value="Hydrolase_4"/>
    <property type="match status" value="1"/>
</dbReference>
<keyword evidence="1" id="KW-0378">Hydrolase</keyword>
<evidence type="ECO:0000313" key="3">
    <source>
        <dbReference type="EMBL" id="RAI74553.1"/>
    </source>
</evidence>
<evidence type="ECO:0000313" key="4">
    <source>
        <dbReference type="Proteomes" id="UP000249016"/>
    </source>
</evidence>
<comment type="caution">
    <text evidence="3">The sequence shown here is derived from an EMBL/GenBank/DDBJ whole genome shotgun (WGS) entry which is preliminary data.</text>
</comment>
<dbReference type="Proteomes" id="UP000249016">
    <property type="component" value="Unassembled WGS sequence"/>
</dbReference>
<sequence>MFNLSHTSYEASWSKRFQATNAALEDQFVVVYWDQRGSGKSYSTHIPLTSMTLDQFISDTHELTSWLKKRFNQDKLFLVGHSWGGFLGLHVINQYPIDYAALVAVSPITDGPLSEQVSYEFALKQAQQRQDTAGLTMLKRMGLPVNGIYKGGFDAIVQERNLVQKYGGSYHQDLGGTFHKIPWRSREYNLFDYLKAKRIARLNWPIDEAIWPTIDLKHQIPVVNVPVYFCLGRYDNHVPASVVADYCASLQAPVKEVIWFEESAHHLCFEEPQKFHAILKEKVLGTKTNVLRISGKK</sequence>
<dbReference type="GO" id="GO:0006508">
    <property type="term" value="P:proteolysis"/>
    <property type="evidence" value="ECO:0007669"/>
    <property type="project" value="InterPro"/>
</dbReference>
<dbReference type="GO" id="GO:0016020">
    <property type="term" value="C:membrane"/>
    <property type="evidence" value="ECO:0007669"/>
    <property type="project" value="TreeGrafter"/>
</dbReference>
<dbReference type="PANTHER" id="PTHR43798:SF33">
    <property type="entry name" value="HYDROLASE, PUTATIVE (AFU_ORTHOLOGUE AFUA_2G14860)-RELATED"/>
    <property type="match status" value="1"/>
</dbReference>
<dbReference type="GO" id="GO:0008233">
    <property type="term" value="F:peptidase activity"/>
    <property type="evidence" value="ECO:0007669"/>
    <property type="project" value="InterPro"/>
</dbReference>
<dbReference type="RefSeq" id="WP_111341936.1">
    <property type="nucleotide sequence ID" value="NZ_QLII01000001.1"/>
</dbReference>
<dbReference type="InterPro" id="IPR022742">
    <property type="entry name" value="Hydrolase_4"/>
</dbReference>
<dbReference type="Gene3D" id="3.40.50.1820">
    <property type="entry name" value="alpha/beta hydrolase"/>
    <property type="match status" value="1"/>
</dbReference>
<dbReference type="InterPro" id="IPR029058">
    <property type="entry name" value="AB_hydrolase_fold"/>
</dbReference>
<dbReference type="PRINTS" id="PR00793">
    <property type="entry name" value="PROAMNOPTASE"/>
</dbReference>
<keyword evidence="4" id="KW-1185">Reference proteome</keyword>
<dbReference type="SUPFAM" id="SSF53474">
    <property type="entry name" value="alpha/beta-Hydrolases"/>
    <property type="match status" value="1"/>
</dbReference>
<evidence type="ECO:0000259" key="2">
    <source>
        <dbReference type="Pfam" id="PF12146"/>
    </source>
</evidence>
<dbReference type="PANTHER" id="PTHR43798">
    <property type="entry name" value="MONOACYLGLYCEROL LIPASE"/>
    <property type="match status" value="1"/>
</dbReference>
<name>A0A327NI86_9BACT</name>
<organism evidence="3 4">
    <name type="scientific">Spirosoma telluris</name>
    <dbReference type="NCBI Taxonomy" id="2183553"/>
    <lineage>
        <taxon>Bacteria</taxon>
        <taxon>Pseudomonadati</taxon>
        <taxon>Bacteroidota</taxon>
        <taxon>Cytophagia</taxon>
        <taxon>Cytophagales</taxon>
        <taxon>Cytophagaceae</taxon>
        <taxon>Spirosoma</taxon>
    </lineage>
</organism>